<evidence type="ECO:0000313" key="3">
    <source>
        <dbReference type="Proteomes" id="UP000031760"/>
    </source>
</evidence>
<accession>W8W0M4</accession>
<dbReference type="KEGG" id="nmf:NMS_2572"/>
<dbReference type="PANTHER" id="PTHR40055:SF1">
    <property type="entry name" value="TRANSCRIPTIONAL REGULATOR YGIV-RELATED"/>
    <property type="match status" value="1"/>
</dbReference>
<feature type="domain" description="AraC effector-binding" evidence="1">
    <location>
        <begin position="3"/>
        <end position="154"/>
    </location>
</feature>
<dbReference type="Pfam" id="PF06445">
    <property type="entry name" value="GyrI-like"/>
    <property type="match status" value="1"/>
</dbReference>
<dbReference type="STRING" id="1454201.NMS_2572"/>
<gene>
    <name evidence="2" type="ORF">NMS_2572</name>
</gene>
<dbReference type="InterPro" id="IPR050908">
    <property type="entry name" value="SmbC-like"/>
</dbReference>
<keyword evidence="3" id="KW-1185">Reference proteome</keyword>
<evidence type="ECO:0000259" key="1">
    <source>
        <dbReference type="SMART" id="SM00871"/>
    </source>
</evidence>
<dbReference type="SUPFAM" id="SSF55136">
    <property type="entry name" value="Probable bacterial effector-binding domain"/>
    <property type="match status" value="1"/>
</dbReference>
<name>W8W0M4_9FLAO</name>
<reference evidence="2 3" key="1">
    <citation type="journal article" date="2014" name="Proc. Natl. Acad. Sci. U.S.A.">
        <title>Functional characterization of flavobacteria rhodopsins reveals a unique class of light-driven chloride pump in bacteria.</title>
        <authorList>
            <person name="Yoshizawa S."/>
            <person name="Kumagai Y."/>
            <person name="Kim H."/>
            <person name="Ogura Y."/>
            <person name="Hayashi T."/>
            <person name="Iwasaki W."/>
            <person name="DeLong E.F."/>
            <person name="Kogure K."/>
        </authorList>
    </citation>
    <scope>NUCLEOTIDE SEQUENCE [LARGE SCALE GENOMIC DNA]</scope>
    <source>
        <strain evidence="2 3">S1-08</strain>
    </source>
</reference>
<dbReference type="Proteomes" id="UP000031760">
    <property type="component" value="Chromosome"/>
</dbReference>
<dbReference type="InterPro" id="IPR011256">
    <property type="entry name" value="Reg_factor_effector_dom_sf"/>
</dbReference>
<dbReference type="InterPro" id="IPR029442">
    <property type="entry name" value="GyrI-like"/>
</dbReference>
<dbReference type="PANTHER" id="PTHR40055">
    <property type="entry name" value="TRANSCRIPTIONAL REGULATOR YGIV-RELATED"/>
    <property type="match status" value="1"/>
</dbReference>
<dbReference type="SMART" id="SM00871">
    <property type="entry name" value="AraC_E_bind"/>
    <property type="match status" value="1"/>
</dbReference>
<sequence length="154" mass="17955">MNTRIEIKEVEDMQLVAMTVKGFDKVAAAYEKLVKWAAPNGLLELAKTKMVTIYHDSARDTQHDKVRISACVLVDQEVTNTDDFEQIVFKPHRCIIAPMEIGLQEFEQAWKSLFIWMQENDYQKSDANPFEVYHNNYQEHPEKKCIVDFCIPID</sequence>
<evidence type="ECO:0000313" key="2">
    <source>
        <dbReference type="EMBL" id="BAO56581.1"/>
    </source>
</evidence>
<dbReference type="OrthoDB" id="9816011at2"/>
<dbReference type="EMBL" id="AP014548">
    <property type="protein sequence ID" value="BAO56581.1"/>
    <property type="molecule type" value="Genomic_DNA"/>
</dbReference>
<dbReference type="RefSeq" id="WP_052476961.1">
    <property type="nucleotide sequence ID" value="NZ_AP014548.1"/>
</dbReference>
<dbReference type="HOGENOM" id="CLU_113664_3_1_10"/>
<dbReference type="InterPro" id="IPR010499">
    <property type="entry name" value="AraC_E-bd"/>
</dbReference>
<dbReference type="Gene3D" id="3.20.80.10">
    <property type="entry name" value="Regulatory factor, effector binding domain"/>
    <property type="match status" value="1"/>
</dbReference>
<dbReference type="AlphaFoldDB" id="W8W0M4"/>
<protein>
    <submittedName>
        <fullName evidence="2">Transcriptional regulator, AraC family</fullName>
    </submittedName>
</protein>
<proteinExistence type="predicted"/>
<organism evidence="2 3">
    <name type="scientific">Nonlabens marinus S1-08</name>
    <dbReference type="NCBI Taxonomy" id="1454201"/>
    <lineage>
        <taxon>Bacteria</taxon>
        <taxon>Pseudomonadati</taxon>
        <taxon>Bacteroidota</taxon>
        <taxon>Flavobacteriia</taxon>
        <taxon>Flavobacteriales</taxon>
        <taxon>Flavobacteriaceae</taxon>
        <taxon>Nonlabens</taxon>
    </lineage>
</organism>